<name>M6FNN0_9LEPT</name>
<sequence>MPTLDSFSAIVLPSWSVQNKFFITVSRNENLNYSYSNRFYKQVRNLRPFSESPNKRKFQSSQRSRNFPGKPL</sequence>
<feature type="region of interest" description="Disordered" evidence="1">
    <location>
        <begin position="50"/>
        <end position="72"/>
    </location>
</feature>
<dbReference type="Proteomes" id="UP000012101">
    <property type="component" value="Unassembled WGS sequence"/>
</dbReference>
<evidence type="ECO:0000313" key="2">
    <source>
        <dbReference type="EMBL" id="EMM72737.1"/>
    </source>
</evidence>
<protein>
    <submittedName>
        <fullName evidence="2">Uncharacterized protein</fullName>
    </submittedName>
</protein>
<evidence type="ECO:0000256" key="1">
    <source>
        <dbReference type="SAM" id="MobiDB-lite"/>
    </source>
</evidence>
<comment type="caution">
    <text evidence="2">The sequence shown here is derived from an EMBL/GenBank/DDBJ whole genome shotgun (WGS) entry which is preliminary data.</text>
</comment>
<proteinExistence type="predicted"/>
<reference evidence="2 3" key="1">
    <citation type="submission" date="2013-01" db="EMBL/GenBank/DDBJ databases">
        <authorList>
            <person name="Harkins D.M."/>
            <person name="Durkin A.S."/>
            <person name="Brinkac L.M."/>
            <person name="Haft D.H."/>
            <person name="Selengut J.D."/>
            <person name="Sanka R."/>
            <person name="DePew J."/>
            <person name="Purushe J."/>
            <person name="Hospenthal D.R."/>
            <person name="Murray C.K."/>
            <person name="Pimentel G."/>
            <person name="Wasfy M."/>
            <person name="Vinetz J.M."/>
            <person name="Sutton G.G."/>
            <person name="Nierman W.C."/>
            <person name="Fouts D.E."/>
        </authorList>
    </citation>
    <scope>NUCLEOTIDE SEQUENCE [LARGE SCALE GENOMIC DNA]</scope>
    <source>
        <strain evidence="2 3">2006001855</strain>
    </source>
</reference>
<dbReference type="EMBL" id="AFJM02000037">
    <property type="protein sequence ID" value="EMM72737.1"/>
    <property type="molecule type" value="Genomic_DNA"/>
</dbReference>
<accession>M6FNN0</accession>
<dbReference type="AlphaFoldDB" id="M6FNN0"/>
<evidence type="ECO:0000313" key="3">
    <source>
        <dbReference type="Proteomes" id="UP000012101"/>
    </source>
</evidence>
<gene>
    <name evidence="2" type="ORF">LEP1GSC038_1922</name>
</gene>
<organism evidence="2 3">
    <name type="scientific">Leptospira weilii str. 2006001855</name>
    <dbReference type="NCBI Taxonomy" id="996804"/>
    <lineage>
        <taxon>Bacteria</taxon>
        <taxon>Pseudomonadati</taxon>
        <taxon>Spirochaetota</taxon>
        <taxon>Spirochaetia</taxon>
        <taxon>Leptospirales</taxon>
        <taxon>Leptospiraceae</taxon>
        <taxon>Leptospira</taxon>
    </lineage>
</organism>